<dbReference type="Pfam" id="PF17289">
    <property type="entry name" value="Terminase_6C"/>
    <property type="match status" value="1"/>
</dbReference>
<dbReference type="Pfam" id="PF03237">
    <property type="entry name" value="Terminase_6N"/>
    <property type="match status" value="1"/>
</dbReference>
<feature type="domain" description="Terminase large subunit gp17-like C-terminal" evidence="2">
    <location>
        <begin position="323"/>
        <end position="392"/>
    </location>
</feature>
<dbReference type="PATRIC" id="fig|1423771.3.peg.1717"/>
<dbReference type="Proteomes" id="UP000050901">
    <property type="component" value="Unassembled WGS sequence"/>
</dbReference>
<reference evidence="3 4" key="1">
    <citation type="journal article" date="2015" name="Genome Announc.">
        <title>Expanding the biotechnology potential of lactobacilli through comparative genomics of 213 strains and associated genera.</title>
        <authorList>
            <person name="Sun Z."/>
            <person name="Harris H.M."/>
            <person name="McCann A."/>
            <person name="Guo C."/>
            <person name="Argimon S."/>
            <person name="Zhang W."/>
            <person name="Yang X."/>
            <person name="Jeffery I.B."/>
            <person name="Cooney J.C."/>
            <person name="Kagawa T.F."/>
            <person name="Liu W."/>
            <person name="Song Y."/>
            <person name="Salvetti E."/>
            <person name="Wrobel A."/>
            <person name="Rasinkangas P."/>
            <person name="Parkhill J."/>
            <person name="Rea M.C."/>
            <person name="O'Sullivan O."/>
            <person name="Ritari J."/>
            <person name="Douillard F.P."/>
            <person name="Paul Ross R."/>
            <person name="Yang R."/>
            <person name="Briner A.E."/>
            <person name="Felis G.E."/>
            <person name="de Vos W.M."/>
            <person name="Barrangou R."/>
            <person name="Klaenhammer T.R."/>
            <person name="Caufield P.W."/>
            <person name="Cui Y."/>
            <person name="Zhang H."/>
            <person name="O'Toole P.W."/>
        </authorList>
    </citation>
    <scope>NUCLEOTIDE SEQUENCE [LARGE SCALE GENOMIC DNA]</scope>
    <source>
        <strain evidence="3 4">DSM 13345</strain>
    </source>
</reference>
<dbReference type="InterPro" id="IPR027417">
    <property type="entry name" value="P-loop_NTPase"/>
</dbReference>
<dbReference type="RefSeq" id="WP_056967912.1">
    <property type="nucleotide sequence ID" value="NZ_AZEQ01000005.1"/>
</dbReference>
<dbReference type="PANTHER" id="PTHR39184:SF1">
    <property type="entry name" value="PBSX PHAGE TERMINASE LARGE SUBUNIT"/>
    <property type="match status" value="1"/>
</dbReference>
<dbReference type="Gene3D" id="3.40.50.300">
    <property type="entry name" value="P-loop containing nucleotide triphosphate hydrolases"/>
    <property type="match status" value="1"/>
</dbReference>
<dbReference type="PANTHER" id="PTHR39184">
    <property type="match status" value="1"/>
</dbReference>
<proteinExistence type="predicted"/>
<dbReference type="EMBL" id="AZEQ01000005">
    <property type="protein sequence ID" value="KRL26413.1"/>
    <property type="molecule type" value="Genomic_DNA"/>
</dbReference>
<evidence type="ECO:0000313" key="3">
    <source>
        <dbReference type="EMBL" id="KRL26413.1"/>
    </source>
</evidence>
<keyword evidence="1" id="KW-1188">Viral release from host cell</keyword>
<dbReference type="InterPro" id="IPR035421">
    <property type="entry name" value="Terminase_6C"/>
</dbReference>
<name>A0A0R1P1I8_LIMMU</name>
<comment type="caution">
    <text evidence="3">The sequence shown here is derived from an EMBL/GenBank/DDBJ whole genome shotgun (WGS) entry which is preliminary data.</text>
</comment>
<evidence type="ECO:0000313" key="4">
    <source>
        <dbReference type="Proteomes" id="UP000050901"/>
    </source>
</evidence>
<accession>A0A0R1P1I8</accession>
<evidence type="ECO:0000256" key="1">
    <source>
        <dbReference type="ARBA" id="ARBA00022612"/>
    </source>
</evidence>
<organism evidence="3 4">
    <name type="scientific">Limosilactobacillus mucosae DSM 13345</name>
    <dbReference type="NCBI Taxonomy" id="1423771"/>
    <lineage>
        <taxon>Bacteria</taxon>
        <taxon>Bacillati</taxon>
        <taxon>Bacillota</taxon>
        <taxon>Bacilli</taxon>
        <taxon>Lactobacillales</taxon>
        <taxon>Lactobacillaceae</taxon>
        <taxon>Limosilactobacillus</taxon>
    </lineage>
</organism>
<dbReference type="NCBIfam" id="TIGR01547">
    <property type="entry name" value="phage_term_2"/>
    <property type="match status" value="1"/>
</dbReference>
<gene>
    <name evidence="3" type="ORF">FC47_GL001679</name>
</gene>
<evidence type="ECO:0000259" key="2">
    <source>
        <dbReference type="Pfam" id="PF17289"/>
    </source>
</evidence>
<sequence>MLTDLFTEKQNKVLHTYLNSDFRIMILSGAVRSGKTFINNYLFLLELRRVARQAKLEGEKHPQYILAGASSGSIYNNVILSIVNTFGIDLPPDRHNHYHLFGVDITPVYTNSIRGLAGARGFTSYGAYVNETSLANQRVFEEISNRCSKPNSRIICDTNPDNPQHWLKTDYIDKDDPKARTIYFNFTIDENTTLSADYVESLKAAKPSGVFYDRDILGLWVSGDGIVYRDFDKRKMLIDKKDLPDDLSYYCGVDWGFDHAGVITVFGDDRQGNVYLIEEHTKQFKFIEYWKSIAKDIQAKYGRNILFWCDSARPDNVSEFQQAGIQARNANKAKMAGIEKVSEFMKQGKFFVVKDGVDQFLDEVYQYVWDDKTGEPVKENDHVMDSMRYAVYNQHRDNQARTIKSRYF</sequence>
<dbReference type="AlphaFoldDB" id="A0A0R1P1I8"/>
<protein>
    <submittedName>
        <fullName evidence="3">Phage terminase, large subunit, PBSX family</fullName>
    </submittedName>
</protein>
<dbReference type="Gene3D" id="3.30.420.280">
    <property type="match status" value="1"/>
</dbReference>
<dbReference type="InterPro" id="IPR052380">
    <property type="entry name" value="Viral_DNA_packaging_terminase"/>
</dbReference>
<dbReference type="InterPro" id="IPR006437">
    <property type="entry name" value="Phage_terminase_lsu"/>
</dbReference>